<accession>A0AAV0H7F4</accession>
<keyword evidence="8" id="KW-1185">Reference proteome</keyword>
<name>A0AAV0H7F4_9ROSI</name>
<keyword evidence="3" id="KW-0328">Glycosyltransferase</keyword>
<dbReference type="InterPro" id="IPR012820">
    <property type="entry name" value="Sucrose_synthase_pln/cyn"/>
</dbReference>
<proteinExistence type="inferred from homology"/>
<dbReference type="PANTHER" id="PTHR45839:SF4">
    <property type="entry name" value="SUCROSE SYNTHASE 5"/>
    <property type="match status" value="1"/>
</dbReference>
<dbReference type="GO" id="GO:0005985">
    <property type="term" value="P:sucrose metabolic process"/>
    <property type="evidence" value="ECO:0007669"/>
    <property type="project" value="InterPro"/>
</dbReference>
<evidence type="ECO:0000256" key="2">
    <source>
        <dbReference type="ARBA" id="ARBA00012540"/>
    </source>
</evidence>
<evidence type="ECO:0000256" key="1">
    <source>
        <dbReference type="ARBA" id="ARBA00005894"/>
    </source>
</evidence>
<evidence type="ECO:0000313" key="7">
    <source>
        <dbReference type="EMBL" id="CAI0380468.1"/>
    </source>
</evidence>
<dbReference type="EC" id="2.4.1.13" evidence="2"/>
<evidence type="ECO:0000259" key="6">
    <source>
        <dbReference type="Pfam" id="PF24862"/>
    </source>
</evidence>
<comment type="similarity">
    <text evidence="1">Belongs to the glycosyltransferase 1 family. Plant sucrose synthase subfamily.</text>
</comment>
<dbReference type="InterPro" id="IPR056736">
    <property type="entry name" value="SUS_EPBD"/>
</dbReference>
<dbReference type="PANTHER" id="PTHR45839">
    <property type="match status" value="1"/>
</dbReference>
<evidence type="ECO:0000256" key="3">
    <source>
        <dbReference type="ARBA" id="ARBA00022676"/>
    </source>
</evidence>
<feature type="domain" description="Sucrose synthase EPBD" evidence="6">
    <location>
        <begin position="14"/>
        <end position="101"/>
    </location>
</feature>
<reference evidence="7" key="1">
    <citation type="submission" date="2022-08" db="EMBL/GenBank/DDBJ databases">
        <authorList>
            <person name="Gutierrez-Valencia J."/>
        </authorList>
    </citation>
    <scope>NUCLEOTIDE SEQUENCE</scope>
</reference>
<gene>
    <name evidence="7" type="ORF">LITE_LOCUS2687</name>
</gene>
<dbReference type="EMBL" id="CAMGYJ010000002">
    <property type="protein sequence ID" value="CAI0380468.1"/>
    <property type="molecule type" value="Genomic_DNA"/>
</dbReference>
<evidence type="ECO:0000256" key="5">
    <source>
        <dbReference type="ARBA" id="ARBA00049030"/>
    </source>
</evidence>
<sequence length="122" mass="13639">FSGPYLTLSSSIGNGVKYILKFFSTKLDANSHTSKQLVDYLISLNYHGDNLMINETLDTPSNLQATWIVAECFLSTLPQDTPCQDFHQRLGGWEFEKGWGDVTGRVKGTMVMLSESLQVVMI</sequence>
<dbReference type="GO" id="GO:0016157">
    <property type="term" value="F:sucrose synthase activity"/>
    <property type="evidence" value="ECO:0007669"/>
    <property type="project" value="UniProtKB-EC"/>
</dbReference>
<dbReference type="Proteomes" id="UP001154282">
    <property type="component" value="Unassembled WGS sequence"/>
</dbReference>
<evidence type="ECO:0000256" key="4">
    <source>
        <dbReference type="ARBA" id="ARBA00022679"/>
    </source>
</evidence>
<evidence type="ECO:0000313" key="8">
    <source>
        <dbReference type="Proteomes" id="UP001154282"/>
    </source>
</evidence>
<dbReference type="AlphaFoldDB" id="A0AAV0H7F4"/>
<comment type="catalytic activity">
    <reaction evidence="5">
        <text>an NDP-alpha-D-glucose + D-fructose = a ribonucleoside 5'-diphosphate + sucrose + H(+)</text>
        <dbReference type="Rhea" id="RHEA:16241"/>
        <dbReference type="ChEBI" id="CHEBI:15378"/>
        <dbReference type="ChEBI" id="CHEBI:17992"/>
        <dbReference type="ChEBI" id="CHEBI:37721"/>
        <dbReference type="ChEBI" id="CHEBI:57930"/>
        <dbReference type="ChEBI" id="CHEBI:76533"/>
        <dbReference type="EC" id="2.4.1.13"/>
    </reaction>
</comment>
<comment type="caution">
    <text evidence="7">The sequence shown here is derived from an EMBL/GenBank/DDBJ whole genome shotgun (WGS) entry which is preliminary data.</text>
</comment>
<protein>
    <recommendedName>
        <fullName evidence="2">sucrose synthase</fullName>
        <ecNumber evidence="2">2.4.1.13</ecNumber>
    </recommendedName>
</protein>
<keyword evidence="4" id="KW-0808">Transferase</keyword>
<dbReference type="Pfam" id="PF24862">
    <property type="entry name" value="SUS_EPBD"/>
    <property type="match status" value="1"/>
</dbReference>
<organism evidence="7 8">
    <name type="scientific">Linum tenue</name>
    <dbReference type="NCBI Taxonomy" id="586396"/>
    <lineage>
        <taxon>Eukaryota</taxon>
        <taxon>Viridiplantae</taxon>
        <taxon>Streptophyta</taxon>
        <taxon>Embryophyta</taxon>
        <taxon>Tracheophyta</taxon>
        <taxon>Spermatophyta</taxon>
        <taxon>Magnoliopsida</taxon>
        <taxon>eudicotyledons</taxon>
        <taxon>Gunneridae</taxon>
        <taxon>Pentapetalae</taxon>
        <taxon>rosids</taxon>
        <taxon>fabids</taxon>
        <taxon>Malpighiales</taxon>
        <taxon>Linaceae</taxon>
        <taxon>Linum</taxon>
    </lineage>
</organism>
<dbReference type="Gene3D" id="1.20.120.1230">
    <property type="match status" value="1"/>
</dbReference>
<feature type="non-terminal residue" evidence="7">
    <location>
        <position position="1"/>
    </location>
</feature>